<name>A0A511FEB6_9CELL</name>
<dbReference type="AlphaFoldDB" id="A0A511FEB6"/>
<evidence type="ECO:0000313" key="6">
    <source>
        <dbReference type="Proteomes" id="UP000564629"/>
    </source>
</evidence>
<evidence type="ECO:0000313" key="5">
    <source>
        <dbReference type="Proteomes" id="UP000321723"/>
    </source>
</evidence>
<dbReference type="RefSeq" id="WP_146838816.1">
    <property type="nucleotide sequence ID" value="NZ_BJVQ01000041.1"/>
</dbReference>
<protein>
    <submittedName>
        <fullName evidence="4">Flp pilus assembly protein TadB</fullName>
    </submittedName>
</protein>
<gene>
    <name evidence="3" type="ORF">CHO01_27060</name>
    <name evidence="4" type="ORF">HNR08_003258</name>
</gene>
<feature type="compositionally biased region" description="Pro residues" evidence="1">
    <location>
        <begin position="98"/>
        <end position="115"/>
    </location>
</feature>
<keyword evidence="2" id="KW-0812">Transmembrane</keyword>
<proteinExistence type="predicted"/>
<keyword evidence="2" id="KW-0472">Membrane</keyword>
<dbReference type="OrthoDB" id="4229919at2"/>
<dbReference type="Pfam" id="PF11298">
    <property type="entry name" value="DUF3099"/>
    <property type="match status" value="1"/>
</dbReference>
<dbReference type="EMBL" id="JACHDN010000001">
    <property type="protein sequence ID" value="MBB5474522.1"/>
    <property type="molecule type" value="Genomic_DNA"/>
</dbReference>
<feature type="transmembrane region" description="Helical" evidence="2">
    <location>
        <begin position="30"/>
        <end position="48"/>
    </location>
</feature>
<reference evidence="4 6" key="2">
    <citation type="submission" date="2020-08" db="EMBL/GenBank/DDBJ databases">
        <title>Sequencing the genomes of 1000 actinobacteria strains.</title>
        <authorList>
            <person name="Klenk H.-P."/>
        </authorList>
    </citation>
    <scope>NUCLEOTIDE SEQUENCE [LARGE SCALE GENOMIC DNA]</scope>
    <source>
        <strain evidence="4 6">DSM 9581</strain>
    </source>
</reference>
<reference evidence="3 5" key="1">
    <citation type="submission" date="2019-07" db="EMBL/GenBank/DDBJ databases">
        <title>Whole genome shotgun sequence of Cellulomonas hominis NBRC 16055.</title>
        <authorList>
            <person name="Hosoyama A."/>
            <person name="Uohara A."/>
            <person name="Ohji S."/>
            <person name="Ichikawa N."/>
        </authorList>
    </citation>
    <scope>NUCLEOTIDE SEQUENCE [LARGE SCALE GENOMIC DNA]</scope>
    <source>
        <strain evidence="3 5">NBRC 16055</strain>
    </source>
</reference>
<sequence length="122" mass="13333">MSRRTPDDAQRITSAPESLAADQARRERRYLLQMGIRVVCFLLAVLLWRHVPLWLSLVFIVGAVVLPYVAVLFANAGRERRDEAPPGMVPRMLDAAPPVRPVAPPPGPSDAPGPHPTDGGPR</sequence>
<dbReference type="Proteomes" id="UP000564629">
    <property type="component" value="Unassembled WGS sequence"/>
</dbReference>
<evidence type="ECO:0000313" key="3">
    <source>
        <dbReference type="EMBL" id="GEL47590.1"/>
    </source>
</evidence>
<keyword evidence="2" id="KW-1133">Transmembrane helix</keyword>
<evidence type="ECO:0000256" key="2">
    <source>
        <dbReference type="SAM" id="Phobius"/>
    </source>
</evidence>
<dbReference type="EMBL" id="BJVQ01000041">
    <property type="protein sequence ID" value="GEL47590.1"/>
    <property type="molecule type" value="Genomic_DNA"/>
</dbReference>
<evidence type="ECO:0000256" key="1">
    <source>
        <dbReference type="SAM" id="MobiDB-lite"/>
    </source>
</evidence>
<accession>A0A511FEB6</accession>
<dbReference type="InterPro" id="IPR021449">
    <property type="entry name" value="DUF3099"/>
</dbReference>
<feature type="region of interest" description="Disordered" evidence="1">
    <location>
        <begin position="80"/>
        <end position="122"/>
    </location>
</feature>
<feature type="transmembrane region" description="Helical" evidence="2">
    <location>
        <begin position="54"/>
        <end position="74"/>
    </location>
</feature>
<evidence type="ECO:0000313" key="4">
    <source>
        <dbReference type="EMBL" id="MBB5474522.1"/>
    </source>
</evidence>
<feature type="region of interest" description="Disordered" evidence="1">
    <location>
        <begin position="1"/>
        <end position="20"/>
    </location>
</feature>
<organism evidence="3 5">
    <name type="scientific">Cellulomonas hominis</name>
    <dbReference type="NCBI Taxonomy" id="156981"/>
    <lineage>
        <taxon>Bacteria</taxon>
        <taxon>Bacillati</taxon>
        <taxon>Actinomycetota</taxon>
        <taxon>Actinomycetes</taxon>
        <taxon>Micrococcales</taxon>
        <taxon>Cellulomonadaceae</taxon>
        <taxon>Cellulomonas</taxon>
    </lineage>
</organism>
<feature type="compositionally biased region" description="Basic and acidic residues" evidence="1">
    <location>
        <begin position="1"/>
        <end position="10"/>
    </location>
</feature>
<comment type="caution">
    <text evidence="3">The sequence shown here is derived from an EMBL/GenBank/DDBJ whole genome shotgun (WGS) entry which is preliminary data.</text>
</comment>
<keyword evidence="5" id="KW-1185">Reference proteome</keyword>
<dbReference type="Proteomes" id="UP000321723">
    <property type="component" value="Unassembled WGS sequence"/>
</dbReference>